<evidence type="ECO:0000313" key="4">
    <source>
        <dbReference type="EMBL" id="GJN89777.1"/>
    </source>
</evidence>
<feature type="compositionally biased region" description="Basic and acidic residues" evidence="2">
    <location>
        <begin position="1138"/>
        <end position="1148"/>
    </location>
</feature>
<feature type="region of interest" description="Disordered" evidence="2">
    <location>
        <begin position="604"/>
        <end position="684"/>
    </location>
</feature>
<feature type="compositionally biased region" description="Basic and acidic residues" evidence="2">
    <location>
        <begin position="957"/>
        <end position="970"/>
    </location>
</feature>
<feature type="compositionally biased region" description="Low complexity" evidence="2">
    <location>
        <begin position="140"/>
        <end position="155"/>
    </location>
</feature>
<keyword evidence="5" id="KW-1185">Reference proteome</keyword>
<feature type="region of interest" description="Disordered" evidence="2">
    <location>
        <begin position="73"/>
        <end position="363"/>
    </location>
</feature>
<feature type="compositionally biased region" description="Gly residues" evidence="2">
    <location>
        <begin position="716"/>
        <end position="726"/>
    </location>
</feature>
<feature type="region of interest" description="Disordered" evidence="2">
    <location>
        <begin position="379"/>
        <end position="528"/>
    </location>
</feature>
<feature type="compositionally biased region" description="Low complexity" evidence="2">
    <location>
        <begin position="395"/>
        <end position="409"/>
    </location>
</feature>
<organism evidence="4 5">
    <name type="scientific">Rhodotorula paludigena</name>
    <dbReference type="NCBI Taxonomy" id="86838"/>
    <lineage>
        <taxon>Eukaryota</taxon>
        <taxon>Fungi</taxon>
        <taxon>Dikarya</taxon>
        <taxon>Basidiomycota</taxon>
        <taxon>Pucciniomycotina</taxon>
        <taxon>Microbotryomycetes</taxon>
        <taxon>Sporidiobolales</taxon>
        <taxon>Sporidiobolaceae</taxon>
        <taxon>Rhodotorula</taxon>
    </lineage>
</organism>
<feature type="compositionally biased region" description="Polar residues" evidence="2">
    <location>
        <begin position="661"/>
        <end position="670"/>
    </location>
</feature>
<evidence type="ECO:0000313" key="5">
    <source>
        <dbReference type="Proteomes" id="UP001342314"/>
    </source>
</evidence>
<feature type="compositionally biased region" description="Low complexity" evidence="2">
    <location>
        <begin position="448"/>
        <end position="460"/>
    </location>
</feature>
<accession>A0AAV5GJZ0</accession>
<keyword evidence="3" id="KW-1133">Transmembrane helix</keyword>
<gene>
    <name evidence="4" type="ORF">Rhopal_002766-T1</name>
</gene>
<feature type="transmembrane region" description="Helical" evidence="3">
    <location>
        <begin position="1412"/>
        <end position="1434"/>
    </location>
</feature>
<evidence type="ECO:0000256" key="3">
    <source>
        <dbReference type="SAM" id="Phobius"/>
    </source>
</evidence>
<feature type="compositionally biased region" description="Low complexity" evidence="2">
    <location>
        <begin position="87"/>
        <end position="102"/>
    </location>
</feature>
<reference evidence="4 5" key="1">
    <citation type="submission" date="2021-12" db="EMBL/GenBank/DDBJ databases">
        <title>High titer production of polyol ester of fatty acids by Rhodotorula paludigena BS15 towards product separation-free biomass refinery.</title>
        <authorList>
            <person name="Mano J."/>
            <person name="Ono H."/>
            <person name="Tanaka T."/>
            <person name="Naito K."/>
            <person name="Sushida H."/>
            <person name="Ike M."/>
            <person name="Tokuyasu K."/>
            <person name="Kitaoka M."/>
        </authorList>
    </citation>
    <scope>NUCLEOTIDE SEQUENCE [LARGE SCALE GENOMIC DNA]</scope>
    <source>
        <strain evidence="4 5">BS15</strain>
    </source>
</reference>
<feature type="compositionally biased region" description="Low complexity" evidence="2">
    <location>
        <begin position="17"/>
        <end position="31"/>
    </location>
</feature>
<comment type="caution">
    <text evidence="4">The sequence shown here is derived from an EMBL/GenBank/DDBJ whole genome shotgun (WGS) entry which is preliminary data.</text>
</comment>
<feature type="region of interest" description="Disordered" evidence="2">
    <location>
        <begin position="1"/>
        <end position="42"/>
    </location>
</feature>
<dbReference type="EMBL" id="BQKY01000005">
    <property type="protein sequence ID" value="GJN89777.1"/>
    <property type="molecule type" value="Genomic_DNA"/>
</dbReference>
<feature type="coiled-coil region" evidence="1">
    <location>
        <begin position="1324"/>
        <end position="1372"/>
    </location>
</feature>
<feature type="compositionally biased region" description="Low complexity" evidence="2">
    <location>
        <begin position="791"/>
        <end position="804"/>
    </location>
</feature>
<feature type="compositionally biased region" description="Pro residues" evidence="2">
    <location>
        <begin position="435"/>
        <end position="447"/>
    </location>
</feature>
<feature type="compositionally biased region" description="Polar residues" evidence="2">
    <location>
        <begin position="902"/>
        <end position="911"/>
    </location>
</feature>
<keyword evidence="3" id="KW-0472">Membrane</keyword>
<dbReference type="Proteomes" id="UP001342314">
    <property type="component" value="Unassembled WGS sequence"/>
</dbReference>
<feature type="compositionally biased region" description="Polar residues" evidence="2">
    <location>
        <begin position="262"/>
        <end position="291"/>
    </location>
</feature>
<feature type="compositionally biased region" description="Low complexity" evidence="2">
    <location>
        <begin position="325"/>
        <end position="351"/>
    </location>
</feature>
<keyword evidence="1" id="KW-0175">Coiled coil</keyword>
<feature type="compositionally biased region" description="Basic and acidic residues" evidence="2">
    <location>
        <begin position="1256"/>
        <end position="1266"/>
    </location>
</feature>
<evidence type="ECO:0000256" key="2">
    <source>
        <dbReference type="SAM" id="MobiDB-lite"/>
    </source>
</evidence>
<feature type="region of interest" description="Disordered" evidence="2">
    <location>
        <begin position="1228"/>
        <end position="1319"/>
    </location>
</feature>
<proteinExistence type="predicted"/>
<evidence type="ECO:0000256" key="1">
    <source>
        <dbReference type="SAM" id="Coils"/>
    </source>
</evidence>
<feature type="compositionally biased region" description="Pro residues" evidence="2">
    <location>
        <begin position="301"/>
        <end position="313"/>
    </location>
</feature>
<feature type="compositionally biased region" description="Polar residues" evidence="2">
    <location>
        <begin position="877"/>
        <end position="886"/>
    </location>
</feature>
<feature type="transmembrane region" description="Helical" evidence="3">
    <location>
        <begin position="1455"/>
        <end position="1474"/>
    </location>
</feature>
<feature type="region of interest" description="Disordered" evidence="2">
    <location>
        <begin position="712"/>
        <end position="1058"/>
    </location>
</feature>
<protein>
    <recommendedName>
        <fullName evidence="6">Proteophosphoglycan ppg4</fullName>
    </recommendedName>
</protein>
<feature type="region of interest" description="Disordered" evidence="2">
    <location>
        <begin position="1109"/>
        <end position="1152"/>
    </location>
</feature>
<evidence type="ECO:0008006" key="6">
    <source>
        <dbReference type="Google" id="ProtNLM"/>
    </source>
</evidence>
<feature type="compositionally biased region" description="Polar residues" evidence="2">
    <location>
        <begin position="418"/>
        <end position="429"/>
    </location>
</feature>
<feature type="compositionally biased region" description="Polar residues" evidence="2">
    <location>
        <begin position="805"/>
        <end position="816"/>
    </location>
</feature>
<feature type="compositionally biased region" description="Basic residues" evidence="2">
    <location>
        <begin position="112"/>
        <end position="125"/>
    </location>
</feature>
<feature type="compositionally biased region" description="Acidic residues" evidence="2">
    <location>
        <begin position="32"/>
        <end position="41"/>
    </location>
</feature>
<keyword evidence="3" id="KW-0812">Transmembrane</keyword>
<sequence>MGPRRTSHPPAATGAHAGSALLSTTETSTSDSDGDALDDGEVLLHAGAPGTWVQQSGEGASALCRLLSVPRSASDWTAPPSAHSNGSAALPPRRRGSSSSSAAEDDAGEAHSHKHPQPHPPRLRSRAGSFSSGATRRRPPSSSTATSATRQQPQQLHPFVDVSPFSRPPSAVTAPYTASRPGSARPSSAATQRRYAANAAQSWGGGLEEEQEDAVVLDAEQRQGPAADVKGKGREVDESFPALPAAPQPAVSNDPLDPLYALQQSTSHATLPPSASMQFPPTRASSVTSANRVGASIVRPQGPPPPALRPPDPFASATPQHRFPTSYPSTESLGSSSLGLSSAASASSSRPRGSEEHQPSLQQILKTVDLGAALKLVQTLQQQQQQQQRIASTVANGTAAGSAVPAAGAVREPVSPAGRQQSFPPSSTVIDFGAIPPPSPAPVPSPQSPSFSSATGGSAAPPSPLPDDSASKDRVTANGSARKDRRLSVMGGLQKRLRTSSSVSKVASGTAEGAPQIHAPPKGRERERVPDERAIMGDAERSFEEQVSRVHLHLSPATLRRAQNCAKYLSLRYTPLYAALSAPDHSIPLPNPLAVARWRIERDEADKRTRRQQLDRGVGPRFRHMRHNSRMGGTAAAGSQQGNPALDDGGGDFGSGGRLSTLGSIKTGATPSPYGPRRNKQPGVWEVYPDDVADYVAMGGKATLAEAAAADDGASSAGGTGAGAAGGQQDPMATVRQHKRGSMSIDQLFRTSTRSSTTGSRSAKAPTSVAEEEPERNEAVSQDLSRVPTGASAPRPASEARSPPNLGNGTSSTRSLPRTIDEASGTFALRSASPTQMSPLKRPVQPRQTSYEGAPLSRSKASFNGSDTAAFPGSPLRRSTSLSHGVSSPEPRSPAELPGSQPRPQTGTVGNEGSPYARAASAQASRDDLSTTIASGSTSRHRHTGSTTEALRAGLSRRFDKIRGRTHDDAAESNDALGASVGAPSDSDTQAVRIPYGRHALPQLNGNASDSSRGRPVPRKHYTSFDFRPPNGFESDGLVRSSGDETGPGLSAQSGGLGNGAFRRASRGILQSAWQGFKTSLDAYPDPYSHPPASRSFVHLAAAGNPALRGAMPVRSGDEGAPLGRSRIAEADEESEDDAPRRPPREVVDLPEDDLSRLNSTLRQLRSEVGHFDESLPQQFVSLGNYVDELASHAKATTQAARLKTTYEAPRLPASVLAEIAWIKERHSDDVREPDTGSGSETDTERRAASRPGRRRPLERNSDRLLRAHTRRVTDPISPKPQGRARAQTLAMPPSGVNTQSALERPVTPGRSSGFSPVQHADPLAVLGNVVRELTREADKLEAQVKDVVDEQDAVDGKINELVREVEQANKNIEANDFPKLRNVEDHLVRLSTSLARPSPFMDTLSATMAPFLFFIFYATRFFYFICRVFYWIFRHSPLYPIYRLVIWLARQSHRLPFWASFPIVGALVFVLVARP</sequence>
<name>A0AAV5GJZ0_9BASI</name>
<feature type="compositionally biased region" description="Low complexity" evidence="2">
    <location>
        <begin position="750"/>
        <end position="762"/>
    </location>
</feature>
<feature type="compositionally biased region" description="Low complexity" evidence="2">
    <location>
        <begin position="178"/>
        <end position="201"/>
    </location>
</feature>